<sequence>MYTILSFQQTQFSTKCYVSGPFRLVEIKNTLMQKKKIHEKKTQFDLLKKKRFYKVKTNFQRDYNLKKQNISILEFGSSTIEHHHVDSRNTMHTTDFFLLMIHIEITNLKSKKTNLKVELNKTSFNPLLLK</sequence>
<keyword evidence="2" id="KW-1185">Reference proteome</keyword>
<comment type="caution">
    <text evidence="1">The sequence shown here is derived from an EMBL/GenBank/DDBJ whole genome shotgun (WGS) entry which is preliminary data.</text>
</comment>
<protein>
    <submittedName>
        <fullName evidence="1">Uncharacterized protein</fullName>
    </submittedName>
</protein>
<evidence type="ECO:0000313" key="2">
    <source>
        <dbReference type="Proteomes" id="UP001497623"/>
    </source>
</evidence>
<dbReference type="Proteomes" id="UP001497623">
    <property type="component" value="Unassembled WGS sequence"/>
</dbReference>
<organism evidence="1 2">
    <name type="scientific">Meganyctiphanes norvegica</name>
    <name type="common">Northern krill</name>
    <name type="synonym">Thysanopoda norvegica</name>
    <dbReference type="NCBI Taxonomy" id="48144"/>
    <lineage>
        <taxon>Eukaryota</taxon>
        <taxon>Metazoa</taxon>
        <taxon>Ecdysozoa</taxon>
        <taxon>Arthropoda</taxon>
        <taxon>Crustacea</taxon>
        <taxon>Multicrustacea</taxon>
        <taxon>Malacostraca</taxon>
        <taxon>Eumalacostraca</taxon>
        <taxon>Eucarida</taxon>
        <taxon>Euphausiacea</taxon>
        <taxon>Euphausiidae</taxon>
        <taxon>Meganyctiphanes</taxon>
    </lineage>
</organism>
<gene>
    <name evidence="1" type="ORF">MNOR_LOCUS13092</name>
</gene>
<dbReference type="AlphaFoldDB" id="A0AAV2QI91"/>
<evidence type="ECO:0000313" key="1">
    <source>
        <dbReference type="EMBL" id="CAL4086824.1"/>
    </source>
</evidence>
<proteinExistence type="predicted"/>
<dbReference type="EMBL" id="CAXKWB010007376">
    <property type="protein sequence ID" value="CAL4086824.1"/>
    <property type="molecule type" value="Genomic_DNA"/>
</dbReference>
<accession>A0AAV2QI91</accession>
<name>A0AAV2QI91_MEGNR</name>
<reference evidence="1 2" key="1">
    <citation type="submission" date="2024-05" db="EMBL/GenBank/DDBJ databases">
        <authorList>
            <person name="Wallberg A."/>
        </authorList>
    </citation>
    <scope>NUCLEOTIDE SEQUENCE [LARGE SCALE GENOMIC DNA]</scope>
</reference>